<evidence type="ECO:0000313" key="4">
    <source>
        <dbReference type="Proteomes" id="UP000016934"/>
    </source>
</evidence>
<dbReference type="KEGG" id="bsc:COCSADRAFT_296672"/>
<evidence type="ECO:0000256" key="2">
    <source>
        <dbReference type="SAM" id="SignalP"/>
    </source>
</evidence>
<accession>M2SGA3</accession>
<feature type="region of interest" description="Disordered" evidence="1">
    <location>
        <begin position="54"/>
        <end position="106"/>
    </location>
</feature>
<dbReference type="EMBL" id="KB445640">
    <property type="protein sequence ID" value="EMD66278.1"/>
    <property type="molecule type" value="Genomic_DNA"/>
</dbReference>
<dbReference type="GeneID" id="19136095"/>
<feature type="compositionally biased region" description="Polar residues" evidence="1">
    <location>
        <begin position="82"/>
        <end position="98"/>
    </location>
</feature>
<dbReference type="Proteomes" id="UP000016934">
    <property type="component" value="Unassembled WGS sequence"/>
</dbReference>
<evidence type="ECO:0000256" key="1">
    <source>
        <dbReference type="SAM" id="MobiDB-lite"/>
    </source>
</evidence>
<keyword evidence="4" id="KW-1185">Reference proteome</keyword>
<feature type="signal peptide" evidence="2">
    <location>
        <begin position="1"/>
        <end position="24"/>
    </location>
</feature>
<dbReference type="HOGENOM" id="CLU_2223059_0_0_1"/>
<sequence length="106" mass="11771">MANSIFVILPIVILLEGLFYVEEGIPLSLSHEIASRQVTHLSLIPVVWGPDREDATPHTPTFSPDNPRALMHSPRDPPSLTRCLTTRNPNKTVNSPESTYHESFVG</sequence>
<reference evidence="3 4" key="1">
    <citation type="journal article" date="2012" name="PLoS Pathog.">
        <title>Diverse lifestyles and strategies of plant pathogenesis encoded in the genomes of eighteen Dothideomycetes fungi.</title>
        <authorList>
            <person name="Ohm R.A."/>
            <person name="Feau N."/>
            <person name="Henrissat B."/>
            <person name="Schoch C.L."/>
            <person name="Horwitz B.A."/>
            <person name="Barry K.W."/>
            <person name="Condon B.J."/>
            <person name="Copeland A.C."/>
            <person name="Dhillon B."/>
            <person name="Glaser F."/>
            <person name="Hesse C.N."/>
            <person name="Kosti I."/>
            <person name="LaButti K."/>
            <person name="Lindquist E.A."/>
            <person name="Lucas S."/>
            <person name="Salamov A.A."/>
            <person name="Bradshaw R.E."/>
            <person name="Ciuffetti L."/>
            <person name="Hamelin R.C."/>
            <person name="Kema G.H.J."/>
            <person name="Lawrence C."/>
            <person name="Scott J.A."/>
            <person name="Spatafora J.W."/>
            <person name="Turgeon B.G."/>
            <person name="de Wit P.J.G.M."/>
            <person name="Zhong S."/>
            <person name="Goodwin S.B."/>
            <person name="Grigoriev I.V."/>
        </authorList>
    </citation>
    <scope>NUCLEOTIDE SEQUENCE [LARGE SCALE GENOMIC DNA]</scope>
    <source>
        <strain evidence="4">ND90Pr / ATCC 201652</strain>
    </source>
</reference>
<keyword evidence="2" id="KW-0732">Signal</keyword>
<gene>
    <name evidence="3" type="ORF">COCSADRAFT_296672</name>
</gene>
<evidence type="ECO:0000313" key="3">
    <source>
        <dbReference type="EMBL" id="EMD66278.1"/>
    </source>
</evidence>
<feature type="chain" id="PRO_5004025397" evidence="2">
    <location>
        <begin position="25"/>
        <end position="106"/>
    </location>
</feature>
<proteinExistence type="predicted"/>
<reference evidence="4" key="2">
    <citation type="journal article" date="2013" name="PLoS Genet.">
        <title>Comparative genome structure, secondary metabolite, and effector coding capacity across Cochliobolus pathogens.</title>
        <authorList>
            <person name="Condon B.J."/>
            <person name="Leng Y."/>
            <person name="Wu D."/>
            <person name="Bushley K.E."/>
            <person name="Ohm R.A."/>
            <person name="Otillar R."/>
            <person name="Martin J."/>
            <person name="Schackwitz W."/>
            <person name="Grimwood J."/>
            <person name="MohdZainudin N."/>
            <person name="Xue C."/>
            <person name="Wang R."/>
            <person name="Manning V.A."/>
            <person name="Dhillon B."/>
            <person name="Tu Z.J."/>
            <person name="Steffenson B.J."/>
            <person name="Salamov A."/>
            <person name="Sun H."/>
            <person name="Lowry S."/>
            <person name="LaButti K."/>
            <person name="Han J."/>
            <person name="Copeland A."/>
            <person name="Lindquist E."/>
            <person name="Barry K."/>
            <person name="Schmutz J."/>
            <person name="Baker S.E."/>
            <person name="Ciuffetti L.M."/>
            <person name="Grigoriev I.V."/>
            <person name="Zhong S."/>
            <person name="Turgeon B.G."/>
        </authorList>
    </citation>
    <scope>NUCLEOTIDE SEQUENCE [LARGE SCALE GENOMIC DNA]</scope>
    <source>
        <strain evidence="4">ND90Pr / ATCC 201652</strain>
    </source>
</reference>
<dbReference type="AlphaFoldDB" id="M2SGA3"/>
<dbReference type="RefSeq" id="XP_007697810.1">
    <property type="nucleotide sequence ID" value="XM_007699620.1"/>
</dbReference>
<name>M2SGA3_COCSN</name>
<organism evidence="3 4">
    <name type="scientific">Cochliobolus sativus (strain ND90Pr / ATCC 201652)</name>
    <name type="common">Common root rot and spot blotch fungus</name>
    <name type="synonym">Bipolaris sorokiniana</name>
    <dbReference type="NCBI Taxonomy" id="665912"/>
    <lineage>
        <taxon>Eukaryota</taxon>
        <taxon>Fungi</taxon>
        <taxon>Dikarya</taxon>
        <taxon>Ascomycota</taxon>
        <taxon>Pezizomycotina</taxon>
        <taxon>Dothideomycetes</taxon>
        <taxon>Pleosporomycetidae</taxon>
        <taxon>Pleosporales</taxon>
        <taxon>Pleosporineae</taxon>
        <taxon>Pleosporaceae</taxon>
        <taxon>Bipolaris</taxon>
    </lineage>
</organism>
<protein>
    <submittedName>
        <fullName evidence="3">Uncharacterized protein</fullName>
    </submittedName>
</protein>